<proteinExistence type="predicted"/>
<evidence type="ECO:0000256" key="1">
    <source>
        <dbReference type="ARBA" id="ARBA00004141"/>
    </source>
</evidence>
<feature type="transmembrane region" description="Helical" evidence="6">
    <location>
        <begin position="402"/>
        <end position="421"/>
    </location>
</feature>
<dbReference type="GO" id="GO:0016020">
    <property type="term" value="C:membrane"/>
    <property type="evidence" value="ECO:0007669"/>
    <property type="project" value="UniProtKB-SubCell"/>
</dbReference>
<evidence type="ECO:0000256" key="3">
    <source>
        <dbReference type="ARBA" id="ARBA00022692"/>
    </source>
</evidence>
<keyword evidence="5 6" id="KW-0472">Membrane</keyword>
<dbReference type="OrthoDB" id="9762947at2"/>
<dbReference type="PIRSF" id="PIRSF006060">
    <property type="entry name" value="AA_transporter"/>
    <property type="match status" value="1"/>
</dbReference>
<dbReference type="PANTHER" id="PTHR43243:SF4">
    <property type="entry name" value="CATIONIC AMINO ACID TRANSPORTER 4"/>
    <property type="match status" value="1"/>
</dbReference>
<evidence type="ECO:0000256" key="2">
    <source>
        <dbReference type="ARBA" id="ARBA00022448"/>
    </source>
</evidence>
<gene>
    <name evidence="7" type="primary">yhdG_2</name>
    <name evidence="7" type="ORF">CLTHE_24000</name>
</gene>
<feature type="transmembrane region" description="Helical" evidence="6">
    <location>
        <begin position="344"/>
        <end position="363"/>
    </location>
</feature>
<evidence type="ECO:0000313" key="7">
    <source>
        <dbReference type="EMBL" id="OPX46923.1"/>
    </source>
</evidence>
<evidence type="ECO:0000256" key="5">
    <source>
        <dbReference type="ARBA" id="ARBA00023136"/>
    </source>
</evidence>
<dbReference type="RefSeq" id="WP_080023630.1">
    <property type="nucleotide sequence ID" value="NZ_LTAY01000061.1"/>
</dbReference>
<dbReference type="InterPro" id="IPR002293">
    <property type="entry name" value="AA/rel_permease1"/>
</dbReference>
<reference evidence="7 8" key="1">
    <citation type="submission" date="2016-02" db="EMBL/GenBank/DDBJ databases">
        <title>Genome sequence of Clostridium thermobutyricum DSM 4928.</title>
        <authorList>
            <person name="Poehlein A."/>
            <person name="Daniel R."/>
        </authorList>
    </citation>
    <scope>NUCLEOTIDE SEQUENCE [LARGE SCALE GENOMIC DNA]</scope>
    <source>
        <strain evidence="7 8">DSM 4928</strain>
    </source>
</reference>
<keyword evidence="4 6" id="KW-1133">Transmembrane helix</keyword>
<dbReference type="EMBL" id="LTAY01000061">
    <property type="protein sequence ID" value="OPX46923.1"/>
    <property type="molecule type" value="Genomic_DNA"/>
</dbReference>
<accession>A0A1V4ST05</accession>
<dbReference type="AlphaFoldDB" id="A0A1V4ST05"/>
<feature type="transmembrane region" description="Helical" evidence="6">
    <location>
        <begin position="90"/>
        <end position="114"/>
    </location>
</feature>
<feature type="transmembrane region" description="Helical" evidence="6">
    <location>
        <begin position="295"/>
        <end position="318"/>
    </location>
</feature>
<organism evidence="7 8">
    <name type="scientific">Clostridium thermobutyricum DSM 4928</name>
    <dbReference type="NCBI Taxonomy" id="1121339"/>
    <lineage>
        <taxon>Bacteria</taxon>
        <taxon>Bacillati</taxon>
        <taxon>Bacillota</taxon>
        <taxon>Clostridia</taxon>
        <taxon>Eubacteriales</taxon>
        <taxon>Clostridiaceae</taxon>
        <taxon>Clostridium</taxon>
    </lineage>
</organism>
<evidence type="ECO:0000256" key="4">
    <source>
        <dbReference type="ARBA" id="ARBA00022989"/>
    </source>
</evidence>
<keyword evidence="2" id="KW-0813">Transport</keyword>
<comment type="subcellular location">
    <subcellularLocation>
        <location evidence="1">Membrane</location>
        <topology evidence="1">Multi-pass membrane protein</topology>
    </subcellularLocation>
</comment>
<feature type="transmembrane region" description="Helical" evidence="6">
    <location>
        <begin position="208"/>
        <end position="228"/>
    </location>
</feature>
<dbReference type="PANTHER" id="PTHR43243">
    <property type="entry name" value="INNER MEMBRANE TRANSPORTER YGJI-RELATED"/>
    <property type="match status" value="1"/>
</dbReference>
<feature type="transmembrane region" description="Helical" evidence="6">
    <location>
        <begin position="249"/>
        <end position="275"/>
    </location>
</feature>
<feature type="transmembrane region" description="Helical" evidence="6">
    <location>
        <begin position="150"/>
        <end position="170"/>
    </location>
</feature>
<feature type="transmembrane region" description="Helical" evidence="6">
    <location>
        <begin position="427"/>
        <end position="446"/>
    </location>
</feature>
<feature type="transmembrane region" description="Helical" evidence="6">
    <location>
        <begin position="57"/>
        <end position="78"/>
    </location>
</feature>
<feature type="transmembrane region" description="Helical" evidence="6">
    <location>
        <begin position="28"/>
        <end position="50"/>
    </location>
</feature>
<dbReference type="Pfam" id="PF13520">
    <property type="entry name" value="AA_permease_2"/>
    <property type="match status" value="1"/>
</dbReference>
<evidence type="ECO:0000256" key="6">
    <source>
        <dbReference type="SAM" id="Phobius"/>
    </source>
</evidence>
<feature type="transmembrane region" description="Helical" evidence="6">
    <location>
        <begin position="369"/>
        <end position="390"/>
    </location>
</feature>
<name>A0A1V4ST05_9CLOT</name>
<comment type="caution">
    <text evidence="7">The sequence shown here is derived from an EMBL/GenBank/DDBJ whole genome shotgun (WGS) entry which is preliminary data.</text>
</comment>
<keyword evidence="3 6" id="KW-0812">Transmembrane</keyword>
<protein>
    <submittedName>
        <fullName evidence="7">Putative amino acid permease YhdG</fullName>
    </submittedName>
</protein>
<dbReference type="Gene3D" id="1.20.1740.10">
    <property type="entry name" value="Amino acid/polyamine transporter I"/>
    <property type="match status" value="1"/>
</dbReference>
<evidence type="ECO:0000313" key="8">
    <source>
        <dbReference type="Proteomes" id="UP000191448"/>
    </source>
</evidence>
<feature type="transmembrane region" description="Helical" evidence="6">
    <location>
        <begin position="182"/>
        <end position="202"/>
    </location>
</feature>
<sequence length="457" mass="48772">MSIFRVQDIKSVSRHINSNEKNMSALDLTLLSVGSVIGTGVMVLTGIIAAKEAGPGVMLSFLIGGIVASIIVLCYGELCSAVPSSGGSYTFAYVALGELFAYIVGLSISVAYVLSTATVGAGWSAYFVSFLSELGINFPKALSNIPGDGGIVNLPAIIAILLITFVISIGTRESKKVNNIIVLIKVGVIAIFILIGVFHITSSNWIPFLPYKITGVLSGAAAVFYAYCGFDSIASAAPYVKNPKKSLTIGLLASLGICILVYIAVSAVLTGLTSYKNLDVADALSYGLTIVGKPKIALIVSLGSVIGILAVIFANNFTTSQILATMSRDGLLPKIFGRNNKKDVPIVALWIIGILEAIFAGFFNMKLLASFSSIAFLLVYGTVSFSVIFFRKRYPNLKREFSTPLFPIIPILGTASCLFLMANLPKITWIIFAIILVFILITYFVYGKNNSKIKELQ</sequence>
<dbReference type="Proteomes" id="UP000191448">
    <property type="component" value="Unassembled WGS sequence"/>
</dbReference>
<dbReference type="GO" id="GO:0015171">
    <property type="term" value="F:amino acid transmembrane transporter activity"/>
    <property type="evidence" value="ECO:0007669"/>
    <property type="project" value="TreeGrafter"/>
</dbReference>